<protein>
    <submittedName>
        <fullName evidence="1">Uncharacterized protein</fullName>
    </submittedName>
</protein>
<name>A0A9N9QBL9_9HELO</name>
<proteinExistence type="predicted"/>
<reference evidence="1" key="1">
    <citation type="submission" date="2021-07" db="EMBL/GenBank/DDBJ databases">
        <authorList>
            <person name="Durling M."/>
        </authorList>
    </citation>
    <scope>NUCLEOTIDE SEQUENCE</scope>
</reference>
<keyword evidence="2" id="KW-1185">Reference proteome</keyword>
<sequence length="107" mass="11767">MHKIPSAEKQQNKSGAEQIPVYQRYLQHSLLFLISNNPLLQTYPLTNPTTVPFRLLVETLNSSTHSTTSSLHSTALHSLAILAKTYAISTSAKFFAGQVLGPYPKGI</sequence>
<gene>
    <name evidence="1" type="ORF">HYALB_00009618</name>
</gene>
<comment type="caution">
    <text evidence="1">The sequence shown here is derived from an EMBL/GenBank/DDBJ whole genome shotgun (WGS) entry which is preliminary data.</text>
</comment>
<organism evidence="1 2">
    <name type="scientific">Hymenoscyphus albidus</name>
    <dbReference type="NCBI Taxonomy" id="595503"/>
    <lineage>
        <taxon>Eukaryota</taxon>
        <taxon>Fungi</taxon>
        <taxon>Dikarya</taxon>
        <taxon>Ascomycota</taxon>
        <taxon>Pezizomycotina</taxon>
        <taxon>Leotiomycetes</taxon>
        <taxon>Helotiales</taxon>
        <taxon>Helotiaceae</taxon>
        <taxon>Hymenoscyphus</taxon>
    </lineage>
</organism>
<dbReference type="EMBL" id="CAJVRM010000474">
    <property type="protein sequence ID" value="CAG8981406.1"/>
    <property type="molecule type" value="Genomic_DNA"/>
</dbReference>
<accession>A0A9N9QBL9</accession>
<evidence type="ECO:0000313" key="2">
    <source>
        <dbReference type="Proteomes" id="UP000701801"/>
    </source>
</evidence>
<evidence type="ECO:0000313" key="1">
    <source>
        <dbReference type="EMBL" id="CAG8981406.1"/>
    </source>
</evidence>
<dbReference type="AlphaFoldDB" id="A0A9N9QBL9"/>
<dbReference type="Proteomes" id="UP000701801">
    <property type="component" value="Unassembled WGS sequence"/>
</dbReference>